<dbReference type="UniPathway" id="UPA00078">
    <property type="reaction ID" value="UER00162"/>
</dbReference>
<gene>
    <name evidence="14 18" type="primary">bioB</name>
    <name evidence="17" type="ORF">CH360_15530</name>
    <name evidence="18" type="ORF">CH373_15075</name>
</gene>
<evidence type="ECO:0000256" key="2">
    <source>
        <dbReference type="ARBA" id="ARBA00010765"/>
    </source>
</evidence>
<evidence type="ECO:0000313" key="17">
    <source>
        <dbReference type="EMBL" id="PJZ68591.1"/>
    </source>
</evidence>
<comment type="cofactor">
    <cofactor evidence="14 15">
        <name>[4Fe-4S] cluster</name>
        <dbReference type="ChEBI" id="CHEBI:49883"/>
    </cofactor>
    <text evidence="14 15">Binds 1 [4Fe-4S] cluster. The cluster is coordinated with 3 cysteines and an exchangeable S-adenosyl-L-methionine.</text>
</comment>
<keyword evidence="5 14" id="KW-0004">4Fe-4S</keyword>
<dbReference type="SMART" id="SM00876">
    <property type="entry name" value="BATS"/>
    <property type="match status" value="1"/>
</dbReference>
<evidence type="ECO:0000256" key="4">
    <source>
        <dbReference type="ARBA" id="ARBA00012236"/>
    </source>
</evidence>
<keyword evidence="6 14" id="KW-0808">Transferase</keyword>
<evidence type="ECO:0000256" key="11">
    <source>
        <dbReference type="ARBA" id="ARBA00023004"/>
    </source>
</evidence>
<dbReference type="Pfam" id="PF04055">
    <property type="entry name" value="Radical_SAM"/>
    <property type="match status" value="1"/>
</dbReference>
<comment type="function">
    <text evidence="14">Catalyzes the conversion of dethiobiotin (DTB) to biotin by the insertion of a sulfur atom into dethiobiotin via a radical-based mechanism.</text>
</comment>
<accession>A0A2M9ZJL9</accession>
<keyword evidence="11 14" id="KW-0408">Iron</keyword>
<keyword evidence="9 14" id="KW-0479">Metal-binding</keyword>
<dbReference type="NCBIfam" id="TIGR00433">
    <property type="entry name" value="bioB"/>
    <property type="match status" value="1"/>
</dbReference>
<evidence type="ECO:0000256" key="14">
    <source>
        <dbReference type="HAMAP-Rule" id="MF_01694"/>
    </source>
</evidence>
<evidence type="ECO:0000259" key="16">
    <source>
        <dbReference type="PROSITE" id="PS51918"/>
    </source>
</evidence>
<evidence type="ECO:0000256" key="7">
    <source>
        <dbReference type="ARBA" id="ARBA00022691"/>
    </source>
</evidence>
<feature type="domain" description="Radical SAM core" evidence="16">
    <location>
        <begin position="55"/>
        <end position="278"/>
    </location>
</feature>
<protein>
    <recommendedName>
        <fullName evidence="4 14">Biotin synthase</fullName>
        <ecNumber evidence="4 14">2.8.1.6</ecNumber>
    </recommendedName>
</protein>
<dbReference type="InterPro" id="IPR010722">
    <property type="entry name" value="BATS_dom"/>
</dbReference>
<dbReference type="InterPro" id="IPR024177">
    <property type="entry name" value="Biotin_synthase"/>
</dbReference>
<evidence type="ECO:0000256" key="13">
    <source>
        <dbReference type="ARBA" id="ARBA00051157"/>
    </source>
</evidence>
<dbReference type="Pfam" id="PF06968">
    <property type="entry name" value="BATS"/>
    <property type="match status" value="1"/>
</dbReference>
<dbReference type="SMART" id="SM00729">
    <property type="entry name" value="Elp3"/>
    <property type="match status" value="1"/>
</dbReference>
<dbReference type="GO" id="GO:0051537">
    <property type="term" value="F:2 iron, 2 sulfur cluster binding"/>
    <property type="evidence" value="ECO:0007669"/>
    <property type="project" value="UniProtKB-KW"/>
</dbReference>
<dbReference type="PROSITE" id="PS51918">
    <property type="entry name" value="RADICAL_SAM"/>
    <property type="match status" value="1"/>
</dbReference>
<dbReference type="SFLD" id="SFLDS00029">
    <property type="entry name" value="Radical_SAM"/>
    <property type="match status" value="1"/>
</dbReference>
<comment type="cofactor">
    <cofactor evidence="15">
        <name>[2Fe-2S] cluster</name>
        <dbReference type="ChEBI" id="CHEBI:190135"/>
    </cofactor>
    <text evidence="15">Binds 1 [2Fe-2S] cluster. The cluster is coordinated with 3 cysteines and 1 arginine.</text>
</comment>
<dbReference type="EC" id="2.8.1.6" evidence="4 14"/>
<organism evidence="18 20">
    <name type="scientific">Leptospira perolatii</name>
    <dbReference type="NCBI Taxonomy" id="2023191"/>
    <lineage>
        <taxon>Bacteria</taxon>
        <taxon>Pseudomonadati</taxon>
        <taxon>Spirochaetota</taxon>
        <taxon>Spirochaetia</taxon>
        <taxon>Leptospirales</taxon>
        <taxon>Leptospiraceae</taxon>
        <taxon>Leptospira</taxon>
    </lineage>
</organism>
<dbReference type="PIRSF" id="PIRSF001619">
    <property type="entry name" value="Biotin_synth"/>
    <property type="match status" value="1"/>
</dbReference>
<evidence type="ECO:0000313" key="19">
    <source>
        <dbReference type="Proteomes" id="UP000231962"/>
    </source>
</evidence>
<dbReference type="InterPro" id="IPR006638">
    <property type="entry name" value="Elp3/MiaA/NifB-like_rSAM"/>
</dbReference>
<dbReference type="GO" id="GO:0004076">
    <property type="term" value="F:biotin synthase activity"/>
    <property type="evidence" value="ECO:0007669"/>
    <property type="project" value="UniProtKB-UniRule"/>
</dbReference>
<comment type="caution">
    <text evidence="18">The sequence shown here is derived from an EMBL/GenBank/DDBJ whole genome shotgun (WGS) entry which is preliminary data.</text>
</comment>
<feature type="binding site" evidence="14 15">
    <location>
        <position position="206"/>
    </location>
    <ligand>
        <name>[2Fe-2S] cluster</name>
        <dbReference type="ChEBI" id="CHEBI:190135"/>
    </ligand>
</feature>
<dbReference type="EMBL" id="NPDY01000019">
    <property type="protein sequence ID" value="PJZ68591.1"/>
    <property type="molecule type" value="Genomic_DNA"/>
</dbReference>
<evidence type="ECO:0000256" key="12">
    <source>
        <dbReference type="ARBA" id="ARBA00023014"/>
    </source>
</evidence>
<dbReference type="GO" id="GO:0051539">
    <property type="term" value="F:4 iron, 4 sulfur cluster binding"/>
    <property type="evidence" value="ECO:0007669"/>
    <property type="project" value="UniProtKB-KW"/>
</dbReference>
<dbReference type="InterPro" id="IPR013785">
    <property type="entry name" value="Aldolase_TIM"/>
</dbReference>
<dbReference type="SFLD" id="SFLDG01060">
    <property type="entry name" value="BATS_domain_containing"/>
    <property type="match status" value="1"/>
</dbReference>
<dbReference type="HAMAP" id="MF_01694">
    <property type="entry name" value="BioB"/>
    <property type="match status" value="1"/>
</dbReference>
<dbReference type="SFLD" id="SFLDG01278">
    <property type="entry name" value="biotin_synthase_like"/>
    <property type="match status" value="1"/>
</dbReference>
<name>A0A2M9ZJL9_9LEPT</name>
<dbReference type="SUPFAM" id="SSF102114">
    <property type="entry name" value="Radical SAM enzymes"/>
    <property type="match status" value="1"/>
</dbReference>
<sequence length="368" mass="40596">MEPGTSTIAKTPEKLRSEVPSLITREEALGILSGEVSLTECLDRAFQARERYFGRSVRIHILDNIKNGHCAEDCGYCTQRKGGSSEIQEYSLKPEEEIFEAAKSAKENGAYRFCMVTAGTGPNSQVTEKLANTIERINRELGIKVCLSAGLLDKEKAIRLKRAGLDRYNHNLNTSKAHYPEICESHTYEQRVETISHLSDAGIGMCSGLIVGMGESLDDLVDVAFELKAYRVISIPVNFFIPVAGHAIRNPQELTPDFCLRTLIVFRLVNPDSEIRIAAGREGHLRGLQSMALFAANSLFASGYLNVKGSDALETVKMILDAGFVPEFSSGIGEAVDWQSMLGGNAMYSPENIRKLYKYGRQKSEKSS</sequence>
<comment type="similarity">
    <text evidence="2 14">Belongs to the radical SAM superfamily. Biotin synthase family.</text>
</comment>
<comment type="subunit">
    <text evidence="3 14">Homodimer.</text>
</comment>
<dbReference type="FunFam" id="3.20.20.70:FF:000026">
    <property type="entry name" value="Biotin synthase"/>
    <property type="match status" value="1"/>
</dbReference>
<evidence type="ECO:0000256" key="9">
    <source>
        <dbReference type="ARBA" id="ARBA00022723"/>
    </source>
</evidence>
<dbReference type="GO" id="GO:0009102">
    <property type="term" value="P:biotin biosynthetic process"/>
    <property type="evidence" value="ECO:0007669"/>
    <property type="project" value="UniProtKB-UniRule"/>
</dbReference>
<comment type="catalytic activity">
    <reaction evidence="13 14">
        <text>(4R,5S)-dethiobiotin + (sulfur carrier)-SH + 2 reduced [2Fe-2S]-[ferredoxin] + 2 S-adenosyl-L-methionine = (sulfur carrier)-H + biotin + 2 5'-deoxyadenosine + 2 L-methionine + 2 oxidized [2Fe-2S]-[ferredoxin]</text>
        <dbReference type="Rhea" id="RHEA:22060"/>
        <dbReference type="Rhea" id="RHEA-COMP:10000"/>
        <dbReference type="Rhea" id="RHEA-COMP:10001"/>
        <dbReference type="Rhea" id="RHEA-COMP:14737"/>
        <dbReference type="Rhea" id="RHEA-COMP:14739"/>
        <dbReference type="ChEBI" id="CHEBI:17319"/>
        <dbReference type="ChEBI" id="CHEBI:29917"/>
        <dbReference type="ChEBI" id="CHEBI:33737"/>
        <dbReference type="ChEBI" id="CHEBI:33738"/>
        <dbReference type="ChEBI" id="CHEBI:57586"/>
        <dbReference type="ChEBI" id="CHEBI:57844"/>
        <dbReference type="ChEBI" id="CHEBI:59789"/>
        <dbReference type="ChEBI" id="CHEBI:64428"/>
        <dbReference type="ChEBI" id="CHEBI:149473"/>
        <dbReference type="EC" id="2.8.1.6"/>
    </reaction>
</comment>
<dbReference type="CDD" id="cd01335">
    <property type="entry name" value="Radical_SAM"/>
    <property type="match status" value="1"/>
</dbReference>
<evidence type="ECO:0000313" key="20">
    <source>
        <dbReference type="Proteomes" id="UP000231990"/>
    </source>
</evidence>
<dbReference type="GO" id="GO:0005506">
    <property type="term" value="F:iron ion binding"/>
    <property type="evidence" value="ECO:0007669"/>
    <property type="project" value="UniProtKB-UniRule"/>
</dbReference>
<dbReference type="RefSeq" id="WP_100714970.1">
    <property type="nucleotide sequence ID" value="NZ_NPDY01000019.1"/>
</dbReference>
<evidence type="ECO:0000256" key="3">
    <source>
        <dbReference type="ARBA" id="ARBA00011738"/>
    </source>
</evidence>
<feature type="binding site" evidence="14 15">
    <location>
        <position position="74"/>
    </location>
    <ligand>
        <name>[4Fe-4S] cluster</name>
        <dbReference type="ChEBI" id="CHEBI:49883"/>
        <note>4Fe-4S-S-AdoMet</note>
    </ligand>
</feature>
<dbReference type="Gene3D" id="3.20.20.70">
    <property type="entry name" value="Aldolase class I"/>
    <property type="match status" value="1"/>
</dbReference>
<dbReference type="InterPro" id="IPR058240">
    <property type="entry name" value="rSAM_sf"/>
</dbReference>
<feature type="binding site" evidence="14 15">
    <location>
        <position position="276"/>
    </location>
    <ligand>
        <name>[2Fe-2S] cluster</name>
        <dbReference type="ChEBI" id="CHEBI:190135"/>
    </ligand>
</feature>
<evidence type="ECO:0000256" key="8">
    <source>
        <dbReference type="ARBA" id="ARBA00022714"/>
    </source>
</evidence>
<keyword evidence="8 14" id="KW-0001">2Fe-2S</keyword>
<evidence type="ECO:0000256" key="5">
    <source>
        <dbReference type="ARBA" id="ARBA00022485"/>
    </source>
</evidence>
<dbReference type="Proteomes" id="UP000231990">
    <property type="component" value="Unassembled WGS sequence"/>
</dbReference>
<proteinExistence type="inferred from homology"/>
<feature type="binding site" evidence="14 15">
    <location>
        <position position="70"/>
    </location>
    <ligand>
        <name>[4Fe-4S] cluster</name>
        <dbReference type="ChEBI" id="CHEBI:49883"/>
        <note>4Fe-4S-S-AdoMet</note>
    </ligand>
</feature>
<keyword evidence="10 14" id="KW-0093">Biotin biosynthesis</keyword>
<feature type="binding site" evidence="14 15">
    <location>
        <position position="114"/>
    </location>
    <ligand>
        <name>[2Fe-2S] cluster</name>
        <dbReference type="ChEBI" id="CHEBI:190135"/>
    </ligand>
</feature>
<evidence type="ECO:0000256" key="6">
    <source>
        <dbReference type="ARBA" id="ARBA00022679"/>
    </source>
</evidence>
<comment type="cofactor">
    <cofactor evidence="14">
        <name>[2Fe-2S] cluster</name>
        <dbReference type="ChEBI" id="CHEBI:190135"/>
    </cofactor>
    <text evidence="14">Binds 1 [2Fe-2S] cluster. The cluster is coordinated with 3 cysteines and 1 arginine.</text>
</comment>
<keyword evidence="7 14" id="KW-0949">S-adenosyl-L-methionine</keyword>
<dbReference type="InterPro" id="IPR002684">
    <property type="entry name" value="Biotin_synth/BioAB"/>
</dbReference>
<keyword evidence="19" id="KW-1185">Reference proteome</keyword>
<evidence type="ECO:0000256" key="15">
    <source>
        <dbReference type="PIRSR" id="PIRSR001619-1"/>
    </source>
</evidence>
<dbReference type="OrthoDB" id="9786826at2"/>
<dbReference type="PANTHER" id="PTHR22976">
    <property type="entry name" value="BIOTIN SYNTHASE"/>
    <property type="match status" value="1"/>
</dbReference>
<evidence type="ECO:0000256" key="1">
    <source>
        <dbReference type="ARBA" id="ARBA00004942"/>
    </source>
</evidence>
<keyword evidence="12 14" id="KW-0411">Iron-sulfur</keyword>
<evidence type="ECO:0000313" key="18">
    <source>
        <dbReference type="EMBL" id="PJZ72246.1"/>
    </source>
</evidence>
<evidence type="ECO:0000256" key="10">
    <source>
        <dbReference type="ARBA" id="ARBA00022756"/>
    </source>
</evidence>
<dbReference type="PANTHER" id="PTHR22976:SF2">
    <property type="entry name" value="BIOTIN SYNTHASE, MITOCHONDRIAL"/>
    <property type="match status" value="1"/>
</dbReference>
<dbReference type="EMBL" id="NPDZ01000011">
    <property type="protein sequence ID" value="PJZ72246.1"/>
    <property type="molecule type" value="Genomic_DNA"/>
</dbReference>
<feature type="binding site" evidence="14 15">
    <location>
        <position position="77"/>
    </location>
    <ligand>
        <name>[4Fe-4S] cluster</name>
        <dbReference type="ChEBI" id="CHEBI:49883"/>
        <note>4Fe-4S-S-AdoMet</note>
    </ligand>
</feature>
<dbReference type="Proteomes" id="UP000231962">
    <property type="component" value="Unassembled WGS sequence"/>
</dbReference>
<reference evidence="19 20" key="1">
    <citation type="submission" date="2017-07" db="EMBL/GenBank/DDBJ databases">
        <title>Leptospira spp. isolated from tropical soils.</title>
        <authorList>
            <person name="Thibeaux R."/>
            <person name="Iraola G."/>
            <person name="Ferres I."/>
            <person name="Bierque E."/>
            <person name="Girault D."/>
            <person name="Soupe-Gilbert M.-E."/>
            <person name="Picardeau M."/>
            <person name="Goarant C."/>
        </authorList>
    </citation>
    <scope>NUCLEOTIDE SEQUENCE [LARGE SCALE GENOMIC DNA]</scope>
    <source>
        <strain evidence="18 20">FH1-B-B1</strain>
        <strain evidence="17 19">FH1-B-C1</strain>
    </source>
</reference>
<dbReference type="InterPro" id="IPR007197">
    <property type="entry name" value="rSAM"/>
</dbReference>
<comment type="pathway">
    <text evidence="1 14">Cofactor biosynthesis; biotin biosynthesis; biotin from 7,8-diaminononanoate: step 2/2.</text>
</comment>
<dbReference type="AlphaFoldDB" id="A0A2M9ZJL9"/>
<feature type="binding site" evidence="14 15">
    <location>
        <position position="146"/>
    </location>
    <ligand>
        <name>[2Fe-2S] cluster</name>
        <dbReference type="ChEBI" id="CHEBI:190135"/>
    </ligand>
</feature>